<evidence type="ECO:0000256" key="2">
    <source>
        <dbReference type="ARBA" id="ARBA00022448"/>
    </source>
</evidence>
<dbReference type="PANTHER" id="PTHR43335">
    <property type="entry name" value="ABC TRANSPORTER, ATP-BINDING PROTEIN"/>
    <property type="match status" value="1"/>
</dbReference>
<reference evidence="4 5" key="1">
    <citation type="journal article" date="2020" name="Biotechnol. Biofuels">
        <title>New insights from the biogas microbiome by comprehensive genome-resolved metagenomics of nearly 1600 species originating from multiple anaerobic digesters.</title>
        <authorList>
            <person name="Campanaro S."/>
            <person name="Treu L."/>
            <person name="Rodriguez-R L.M."/>
            <person name="Kovalovszki A."/>
            <person name="Ziels R.M."/>
            <person name="Maus I."/>
            <person name="Zhu X."/>
            <person name="Kougias P.G."/>
            <person name="Basile A."/>
            <person name="Luo G."/>
            <person name="Schluter A."/>
            <person name="Konstantinidis K.T."/>
            <person name="Angelidaki I."/>
        </authorList>
    </citation>
    <scope>NUCLEOTIDE SEQUENCE [LARGE SCALE GENOMIC DNA]</scope>
    <source>
        <strain evidence="4">AS04akNAM_125</strain>
    </source>
</reference>
<evidence type="ECO:0000313" key="5">
    <source>
        <dbReference type="Proteomes" id="UP000580830"/>
    </source>
</evidence>
<keyword evidence="2" id="KW-0813">Transport</keyword>
<dbReference type="InterPro" id="IPR003439">
    <property type="entry name" value="ABC_transporter-like_ATP-bd"/>
</dbReference>
<dbReference type="SUPFAM" id="SSF52540">
    <property type="entry name" value="P-loop containing nucleoside triphosphate hydrolases"/>
    <property type="match status" value="1"/>
</dbReference>
<dbReference type="Pfam" id="PF00005">
    <property type="entry name" value="ABC_tran"/>
    <property type="match status" value="1"/>
</dbReference>
<feature type="domain" description="ABC transporter" evidence="3">
    <location>
        <begin position="19"/>
        <end position="53"/>
    </location>
</feature>
<evidence type="ECO:0000259" key="3">
    <source>
        <dbReference type="Pfam" id="PF00005"/>
    </source>
</evidence>
<keyword evidence="4" id="KW-0067">ATP-binding</keyword>
<proteinExistence type="inferred from homology"/>
<dbReference type="Gene3D" id="3.40.50.300">
    <property type="entry name" value="P-loop containing nucleotide triphosphate hydrolases"/>
    <property type="match status" value="1"/>
</dbReference>
<comment type="caution">
    <text evidence="4">The sequence shown here is derived from an EMBL/GenBank/DDBJ whole genome shotgun (WGS) entry which is preliminary data.</text>
</comment>
<dbReference type="RefSeq" id="WP_303730659.1">
    <property type="nucleotide sequence ID" value="NZ_DULP01000167.1"/>
</dbReference>
<dbReference type="GO" id="GO:0016887">
    <property type="term" value="F:ATP hydrolysis activity"/>
    <property type="evidence" value="ECO:0007669"/>
    <property type="project" value="InterPro"/>
</dbReference>
<sequence>MSLSLRDLTVRRGGRVVVDRVSLSVAPGSFIGLIGPNGAGKTTLMRAALGLIAAEGFSDLAALPPARRARRAAW</sequence>
<dbReference type="GO" id="GO:0005524">
    <property type="term" value="F:ATP binding"/>
    <property type="evidence" value="ECO:0007669"/>
    <property type="project" value="UniProtKB-KW"/>
</dbReference>
<feature type="non-terminal residue" evidence="4">
    <location>
        <position position="74"/>
    </location>
</feature>
<accession>A0A832PPT1</accession>
<comment type="similarity">
    <text evidence="1">Belongs to the ABC transporter superfamily.</text>
</comment>
<keyword evidence="4" id="KW-0547">Nucleotide-binding</keyword>
<evidence type="ECO:0000256" key="1">
    <source>
        <dbReference type="ARBA" id="ARBA00005417"/>
    </source>
</evidence>
<gene>
    <name evidence="4" type="ORF">GXX24_10980</name>
</gene>
<dbReference type="AlphaFoldDB" id="A0A832PPT1"/>
<organism evidence="4 5">
    <name type="scientific">Paracoccus solventivorans</name>
    <dbReference type="NCBI Taxonomy" id="53463"/>
    <lineage>
        <taxon>Bacteria</taxon>
        <taxon>Pseudomonadati</taxon>
        <taxon>Pseudomonadota</taxon>
        <taxon>Alphaproteobacteria</taxon>
        <taxon>Rhodobacterales</taxon>
        <taxon>Paracoccaceae</taxon>
        <taxon>Paracoccus</taxon>
    </lineage>
</organism>
<dbReference type="Proteomes" id="UP000580830">
    <property type="component" value="Unassembled WGS sequence"/>
</dbReference>
<name>A0A832PPT1_9RHOB</name>
<evidence type="ECO:0000313" key="4">
    <source>
        <dbReference type="EMBL" id="HHW34646.1"/>
    </source>
</evidence>
<dbReference type="InterPro" id="IPR027417">
    <property type="entry name" value="P-loop_NTPase"/>
</dbReference>
<protein>
    <submittedName>
        <fullName evidence="4">ATP-binding cassette domain-containing protein</fullName>
    </submittedName>
</protein>
<dbReference type="EMBL" id="DULP01000167">
    <property type="protein sequence ID" value="HHW34646.1"/>
    <property type="molecule type" value="Genomic_DNA"/>
</dbReference>